<comment type="subcellular location">
    <subcellularLocation>
        <location evidence="1">Cell membrane</location>
        <topology evidence="1">Single-pass type I membrane protein</topology>
    </subcellularLocation>
</comment>
<feature type="binding site" evidence="18">
    <location>
        <position position="265"/>
    </location>
    <ligand>
        <name>ATP</name>
        <dbReference type="ChEBI" id="CHEBI:30616"/>
    </ligand>
</feature>
<reference evidence="23 25" key="2">
    <citation type="journal article" date="2018" name="Plant J.">
        <title>The Physcomitrella patens chromosome-scale assembly reveals moss genome structure and evolution.</title>
        <authorList>
            <person name="Lang D."/>
            <person name="Ullrich K.K."/>
            <person name="Murat F."/>
            <person name="Fuchs J."/>
            <person name="Jenkins J."/>
            <person name="Haas F.B."/>
            <person name="Piednoel M."/>
            <person name="Gundlach H."/>
            <person name="Van Bel M."/>
            <person name="Meyberg R."/>
            <person name="Vives C."/>
            <person name="Morata J."/>
            <person name="Symeonidi A."/>
            <person name="Hiss M."/>
            <person name="Muchero W."/>
            <person name="Kamisugi Y."/>
            <person name="Saleh O."/>
            <person name="Blanc G."/>
            <person name="Decker E.L."/>
            <person name="van Gessel N."/>
            <person name="Grimwood J."/>
            <person name="Hayes R.D."/>
            <person name="Graham S.W."/>
            <person name="Gunter L.E."/>
            <person name="McDaniel S.F."/>
            <person name="Hoernstein S.N.W."/>
            <person name="Larsson A."/>
            <person name="Li F.W."/>
            <person name="Perroud P.F."/>
            <person name="Phillips J."/>
            <person name="Ranjan P."/>
            <person name="Rokshar D.S."/>
            <person name="Rothfels C.J."/>
            <person name="Schneider L."/>
            <person name="Shu S."/>
            <person name="Stevenson D.W."/>
            <person name="Thummler F."/>
            <person name="Tillich M."/>
            <person name="Villarreal Aguilar J.C."/>
            <person name="Widiez T."/>
            <person name="Wong G.K."/>
            <person name="Wymore A."/>
            <person name="Zhang Y."/>
            <person name="Zimmer A.D."/>
            <person name="Quatrano R.S."/>
            <person name="Mayer K.F.X."/>
            <person name="Goodstein D."/>
            <person name="Casacuberta J.M."/>
            <person name="Vandepoele K."/>
            <person name="Reski R."/>
            <person name="Cuming A.C."/>
            <person name="Tuskan G.A."/>
            <person name="Maumus F."/>
            <person name="Salse J."/>
            <person name="Schmutz J."/>
            <person name="Rensing S.A."/>
        </authorList>
    </citation>
    <scope>NUCLEOTIDE SEQUENCE [LARGE SCALE GENOMIC DNA]</scope>
    <source>
        <strain evidence="24 25">cv. Gransden 2004</strain>
    </source>
</reference>
<dbReference type="CDD" id="cd14066">
    <property type="entry name" value="STKc_IRAK"/>
    <property type="match status" value="1"/>
</dbReference>
<keyword evidence="7 20" id="KW-0732">Signal</keyword>
<feature type="domain" description="Phytocyanin" evidence="22">
    <location>
        <begin position="31"/>
        <end position="138"/>
    </location>
</feature>
<keyword evidence="6 19" id="KW-0812">Transmembrane</keyword>
<dbReference type="PROSITE" id="PS00108">
    <property type="entry name" value="PROTEIN_KINASE_ST"/>
    <property type="match status" value="1"/>
</dbReference>
<evidence type="ECO:0000313" key="24">
    <source>
        <dbReference type="EnsemblPlants" id="Pp3c4_18960V3.1"/>
    </source>
</evidence>
<feature type="signal peptide" evidence="20">
    <location>
        <begin position="1"/>
        <end position="30"/>
    </location>
</feature>
<evidence type="ECO:0000259" key="22">
    <source>
        <dbReference type="PROSITE" id="PS51485"/>
    </source>
</evidence>
<evidence type="ECO:0000256" key="20">
    <source>
        <dbReference type="SAM" id="SignalP"/>
    </source>
</evidence>
<dbReference type="InterPro" id="IPR008972">
    <property type="entry name" value="Cupredoxin"/>
</dbReference>
<evidence type="ECO:0000313" key="25">
    <source>
        <dbReference type="Proteomes" id="UP000006727"/>
    </source>
</evidence>
<dbReference type="Gene3D" id="2.60.40.420">
    <property type="entry name" value="Cupredoxins - blue copper proteins"/>
    <property type="match status" value="1"/>
</dbReference>
<feature type="domain" description="Protein kinase" evidence="21">
    <location>
        <begin position="233"/>
        <end position="515"/>
    </location>
</feature>
<evidence type="ECO:0000256" key="1">
    <source>
        <dbReference type="ARBA" id="ARBA00004251"/>
    </source>
</evidence>
<evidence type="ECO:0000256" key="10">
    <source>
        <dbReference type="ARBA" id="ARBA00022840"/>
    </source>
</evidence>
<dbReference type="PANTHER" id="PTHR27007">
    <property type="match status" value="1"/>
</dbReference>
<evidence type="ECO:0000256" key="14">
    <source>
        <dbReference type="ARBA" id="ARBA00023170"/>
    </source>
</evidence>
<dbReference type="PROSITE" id="PS00107">
    <property type="entry name" value="PROTEIN_KINASE_ATP"/>
    <property type="match status" value="1"/>
</dbReference>
<evidence type="ECO:0000256" key="16">
    <source>
        <dbReference type="ARBA" id="ARBA00047899"/>
    </source>
</evidence>
<accession>A0A2K1KP50</accession>
<evidence type="ECO:0000256" key="9">
    <source>
        <dbReference type="ARBA" id="ARBA00022777"/>
    </source>
</evidence>
<dbReference type="InterPro" id="IPR003245">
    <property type="entry name" value="Phytocyanin_dom"/>
</dbReference>
<evidence type="ECO:0000256" key="12">
    <source>
        <dbReference type="ARBA" id="ARBA00023136"/>
    </source>
</evidence>
<dbReference type="SMART" id="SM00220">
    <property type="entry name" value="S_TKc"/>
    <property type="match status" value="1"/>
</dbReference>
<dbReference type="InterPro" id="IPR011009">
    <property type="entry name" value="Kinase-like_dom_sf"/>
</dbReference>
<dbReference type="GO" id="GO:0009055">
    <property type="term" value="F:electron transfer activity"/>
    <property type="evidence" value="ECO:0007669"/>
    <property type="project" value="InterPro"/>
</dbReference>
<dbReference type="InterPro" id="IPR000719">
    <property type="entry name" value="Prot_kinase_dom"/>
</dbReference>
<reference evidence="24" key="3">
    <citation type="submission" date="2020-12" db="UniProtKB">
        <authorList>
            <consortium name="EnsemblPlants"/>
        </authorList>
    </citation>
    <scope>IDENTIFICATION</scope>
</reference>
<dbReference type="EC" id="2.7.11.1" evidence="2"/>
<evidence type="ECO:0000313" key="23">
    <source>
        <dbReference type="EMBL" id="PNR55531.1"/>
    </source>
</evidence>
<feature type="transmembrane region" description="Helical" evidence="19">
    <location>
        <begin position="159"/>
        <end position="182"/>
    </location>
</feature>
<reference evidence="23 25" key="1">
    <citation type="journal article" date="2008" name="Science">
        <title>The Physcomitrella genome reveals evolutionary insights into the conquest of land by plants.</title>
        <authorList>
            <person name="Rensing S."/>
            <person name="Lang D."/>
            <person name="Zimmer A."/>
            <person name="Terry A."/>
            <person name="Salamov A."/>
            <person name="Shapiro H."/>
            <person name="Nishiyama T."/>
            <person name="Perroud P.-F."/>
            <person name="Lindquist E."/>
            <person name="Kamisugi Y."/>
            <person name="Tanahashi T."/>
            <person name="Sakakibara K."/>
            <person name="Fujita T."/>
            <person name="Oishi K."/>
            <person name="Shin-I T."/>
            <person name="Kuroki Y."/>
            <person name="Toyoda A."/>
            <person name="Suzuki Y."/>
            <person name="Hashimoto A."/>
            <person name="Yamaguchi K."/>
            <person name="Sugano A."/>
            <person name="Kohara Y."/>
            <person name="Fujiyama A."/>
            <person name="Anterola A."/>
            <person name="Aoki S."/>
            <person name="Ashton N."/>
            <person name="Barbazuk W.B."/>
            <person name="Barker E."/>
            <person name="Bennetzen J."/>
            <person name="Bezanilla M."/>
            <person name="Blankenship R."/>
            <person name="Cho S.H."/>
            <person name="Dutcher S."/>
            <person name="Estelle M."/>
            <person name="Fawcett J.A."/>
            <person name="Gundlach H."/>
            <person name="Hanada K."/>
            <person name="Heyl A."/>
            <person name="Hicks K.A."/>
            <person name="Hugh J."/>
            <person name="Lohr M."/>
            <person name="Mayer K."/>
            <person name="Melkozernov A."/>
            <person name="Murata T."/>
            <person name="Nelson D."/>
            <person name="Pils B."/>
            <person name="Prigge M."/>
            <person name="Reiss B."/>
            <person name="Renner T."/>
            <person name="Rombauts S."/>
            <person name="Rushton P."/>
            <person name="Sanderfoot A."/>
            <person name="Schween G."/>
            <person name="Shiu S.-H."/>
            <person name="Stueber K."/>
            <person name="Theodoulou F.L."/>
            <person name="Tu H."/>
            <person name="Van de Peer Y."/>
            <person name="Verrier P.J."/>
            <person name="Waters E."/>
            <person name="Wood A."/>
            <person name="Yang L."/>
            <person name="Cove D."/>
            <person name="Cuming A."/>
            <person name="Hasebe M."/>
            <person name="Lucas S."/>
            <person name="Mishler D.B."/>
            <person name="Reski R."/>
            <person name="Grigoriev I."/>
            <person name="Quatrano R.S."/>
            <person name="Boore J.L."/>
        </authorList>
    </citation>
    <scope>NUCLEOTIDE SEQUENCE [LARGE SCALE GENOMIC DNA]</scope>
    <source>
        <strain evidence="24 25">cv. Gransden 2004</strain>
    </source>
</reference>
<dbReference type="Proteomes" id="UP000006727">
    <property type="component" value="Chromosome 4"/>
</dbReference>
<keyword evidence="5" id="KW-0808">Transferase</keyword>
<dbReference type="InterPro" id="IPR008271">
    <property type="entry name" value="Ser/Thr_kinase_AS"/>
</dbReference>
<dbReference type="FunFam" id="3.30.200.20:FF:000542">
    <property type="entry name" value="Receptor-like serine/threonine-protein kinase At4g25390"/>
    <property type="match status" value="1"/>
</dbReference>
<evidence type="ECO:0000256" key="18">
    <source>
        <dbReference type="PROSITE-ProRule" id="PRU10141"/>
    </source>
</evidence>
<evidence type="ECO:0000256" key="13">
    <source>
        <dbReference type="ARBA" id="ARBA00023157"/>
    </source>
</evidence>
<keyword evidence="11 19" id="KW-1133">Transmembrane helix</keyword>
<dbReference type="RefSeq" id="XP_024372765.1">
    <property type="nucleotide sequence ID" value="XM_024516997.2"/>
</dbReference>
<evidence type="ECO:0000256" key="2">
    <source>
        <dbReference type="ARBA" id="ARBA00012513"/>
    </source>
</evidence>
<dbReference type="EnsemblPlants" id="Pp3c4_18960V3.2">
    <property type="protein sequence ID" value="Pp3c4_18960V3.2"/>
    <property type="gene ID" value="Pp3c4_18960"/>
</dbReference>
<evidence type="ECO:0000256" key="17">
    <source>
        <dbReference type="ARBA" id="ARBA00048679"/>
    </source>
</evidence>
<dbReference type="Gramene" id="Pp3c4_18960V3.2">
    <property type="protein sequence ID" value="Pp3c4_18960V3.2"/>
    <property type="gene ID" value="Pp3c4_18960"/>
</dbReference>
<keyword evidence="25" id="KW-1185">Reference proteome</keyword>
<protein>
    <recommendedName>
        <fullName evidence="2">non-specific serine/threonine protein kinase</fullName>
        <ecNumber evidence="2">2.7.11.1</ecNumber>
    </recommendedName>
</protein>
<dbReference type="EMBL" id="ABEU02000004">
    <property type="protein sequence ID" value="PNR55531.1"/>
    <property type="molecule type" value="Genomic_DNA"/>
</dbReference>
<proteinExistence type="predicted"/>
<evidence type="ECO:0000256" key="3">
    <source>
        <dbReference type="ARBA" id="ARBA00022475"/>
    </source>
</evidence>
<keyword evidence="8 18" id="KW-0547">Nucleotide-binding</keyword>
<dbReference type="GeneID" id="112280981"/>
<keyword evidence="3" id="KW-1003">Cell membrane</keyword>
<dbReference type="FunFam" id="1.10.510.10:FF:000240">
    <property type="entry name" value="Lectin-domain containing receptor kinase A4.3"/>
    <property type="match status" value="1"/>
</dbReference>
<sequence>MAPESQLGGPSRSFTLLLLVSVIAVSYGEASTHIVGGDRKWDFPPNSSSSSWYDDWANNNTFRVGDQLVFNYTSGLHNVAELATGNDYDMCNLSAIITTFGSGVDVVTLDRPGWHYYVCAVLGHCATRYLKVKIYVNASDAGSASISSSVGAPGGGSNLSAIVGAIIGTVVVMLVAAGAVWYNRRRKRFSSLHGSRRSGLTARKSPLIPFESLGADGPRVFTFKELAAATKNFSRTELLGRGGFGSVYKGVLRDKSMVAVKSIAKDSRQGEIEFLAEVSIIGKIRHRNLVRLRGWCAEKEKLLVVYDYMPNGSLDKWIMPAEEGETNPVLAWNARYNILSGLSGALAYLHEEWQQCILHRDVKPSNILLDDKFNAYLGDFGMARLIDHNKVAYSTVVAGTMGYLAPELPHTRKATPKTDVFSFGVLALEVTCGRRAFDPNRPHAEVYLLDWVWTMHQNNQLRKCVDPRLGEDVDVMQSRLVLHIALLACHPDPASRPSMRFVRQVLYGDLSLPTIPPSRPVISYSWSSTIQPTQECISIEVQHPENTDESVRKPDNSPAA</sequence>
<dbReference type="GO" id="GO:0004674">
    <property type="term" value="F:protein serine/threonine kinase activity"/>
    <property type="evidence" value="ECO:0007669"/>
    <property type="project" value="UniProtKB-KW"/>
</dbReference>
<dbReference type="AlphaFoldDB" id="A0A2K1KP50"/>
<dbReference type="InterPro" id="IPR017441">
    <property type="entry name" value="Protein_kinase_ATP_BS"/>
</dbReference>
<dbReference type="GO" id="GO:0005886">
    <property type="term" value="C:plasma membrane"/>
    <property type="evidence" value="ECO:0000318"/>
    <property type="project" value="GO_Central"/>
</dbReference>
<dbReference type="EnsemblPlants" id="Pp3c4_18960V3.1">
    <property type="protein sequence ID" value="Pp3c4_18960V3.1"/>
    <property type="gene ID" value="Pp3c4_18960"/>
</dbReference>
<dbReference type="SUPFAM" id="SSF56112">
    <property type="entry name" value="Protein kinase-like (PK-like)"/>
    <property type="match status" value="1"/>
</dbReference>
<feature type="chain" id="PRO_5044576461" description="non-specific serine/threonine protein kinase" evidence="20">
    <location>
        <begin position="31"/>
        <end position="560"/>
    </location>
</feature>
<dbReference type="Gene3D" id="1.10.510.10">
    <property type="entry name" value="Transferase(Phosphotransferase) domain 1"/>
    <property type="match status" value="1"/>
</dbReference>
<evidence type="ECO:0000256" key="6">
    <source>
        <dbReference type="ARBA" id="ARBA00022692"/>
    </source>
</evidence>
<dbReference type="GO" id="GO:0005524">
    <property type="term" value="F:ATP binding"/>
    <property type="evidence" value="ECO:0007669"/>
    <property type="project" value="UniProtKB-UniRule"/>
</dbReference>
<comment type="catalytic activity">
    <reaction evidence="16">
        <text>L-threonyl-[protein] + ATP = O-phospho-L-threonyl-[protein] + ADP + H(+)</text>
        <dbReference type="Rhea" id="RHEA:46608"/>
        <dbReference type="Rhea" id="RHEA-COMP:11060"/>
        <dbReference type="Rhea" id="RHEA-COMP:11605"/>
        <dbReference type="ChEBI" id="CHEBI:15378"/>
        <dbReference type="ChEBI" id="CHEBI:30013"/>
        <dbReference type="ChEBI" id="CHEBI:30616"/>
        <dbReference type="ChEBI" id="CHEBI:61977"/>
        <dbReference type="ChEBI" id="CHEBI:456216"/>
        <dbReference type="EC" id="2.7.11.1"/>
    </reaction>
</comment>
<evidence type="ECO:0000256" key="5">
    <source>
        <dbReference type="ARBA" id="ARBA00022679"/>
    </source>
</evidence>
<dbReference type="GO" id="GO:0002229">
    <property type="term" value="P:defense response to oomycetes"/>
    <property type="evidence" value="ECO:0007669"/>
    <property type="project" value="UniProtKB-ARBA"/>
</dbReference>
<dbReference type="FunFam" id="2.60.40.420:FF:000034">
    <property type="entry name" value="Cupredoxin superfamily protein"/>
    <property type="match status" value="1"/>
</dbReference>
<comment type="catalytic activity">
    <reaction evidence="17">
        <text>L-seryl-[protein] + ATP = O-phospho-L-seryl-[protein] + ADP + H(+)</text>
        <dbReference type="Rhea" id="RHEA:17989"/>
        <dbReference type="Rhea" id="RHEA-COMP:9863"/>
        <dbReference type="Rhea" id="RHEA-COMP:11604"/>
        <dbReference type="ChEBI" id="CHEBI:15378"/>
        <dbReference type="ChEBI" id="CHEBI:29999"/>
        <dbReference type="ChEBI" id="CHEBI:30616"/>
        <dbReference type="ChEBI" id="CHEBI:83421"/>
        <dbReference type="ChEBI" id="CHEBI:456216"/>
        <dbReference type="EC" id="2.7.11.1"/>
    </reaction>
</comment>
<dbReference type="PROSITE" id="PS50011">
    <property type="entry name" value="PROTEIN_KINASE_DOM"/>
    <property type="match status" value="1"/>
</dbReference>
<evidence type="ECO:0000256" key="15">
    <source>
        <dbReference type="ARBA" id="ARBA00023180"/>
    </source>
</evidence>
<evidence type="ECO:0000259" key="21">
    <source>
        <dbReference type="PROSITE" id="PS50011"/>
    </source>
</evidence>
<keyword evidence="15" id="KW-0325">Glycoprotein</keyword>
<dbReference type="SUPFAM" id="SSF49503">
    <property type="entry name" value="Cupredoxins"/>
    <property type="match status" value="1"/>
</dbReference>
<name>A0A2K1KP50_PHYPA</name>
<keyword evidence="10 18" id="KW-0067">ATP-binding</keyword>
<evidence type="ECO:0000256" key="19">
    <source>
        <dbReference type="SAM" id="Phobius"/>
    </source>
</evidence>
<dbReference type="Gramene" id="Pp3c4_18960V3.1">
    <property type="protein sequence ID" value="Pp3c4_18960V3.1"/>
    <property type="gene ID" value="Pp3c4_18960"/>
</dbReference>
<keyword evidence="14" id="KW-0675">Receptor</keyword>
<dbReference type="Gene3D" id="3.30.200.20">
    <property type="entry name" value="Phosphorylase Kinase, domain 1"/>
    <property type="match status" value="1"/>
</dbReference>
<dbReference type="InterPro" id="IPR050528">
    <property type="entry name" value="L-type_Lectin-RKs"/>
</dbReference>
<dbReference type="Pfam" id="PF00069">
    <property type="entry name" value="Pkinase"/>
    <property type="match status" value="1"/>
</dbReference>
<keyword evidence="9" id="KW-0418">Kinase</keyword>
<keyword evidence="12 19" id="KW-0472">Membrane</keyword>
<dbReference type="PROSITE" id="PS51485">
    <property type="entry name" value="PHYTOCYANIN"/>
    <property type="match status" value="1"/>
</dbReference>
<evidence type="ECO:0000256" key="11">
    <source>
        <dbReference type="ARBA" id="ARBA00022989"/>
    </source>
</evidence>
<evidence type="ECO:0000256" key="7">
    <source>
        <dbReference type="ARBA" id="ARBA00022729"/>
    </source>
</evidence>
<dbReference type="STRING" id="3218.A0A2K1KP50"/>
<organism evidence="23">
    <name type="scientific">Physcomitrium patens</name>
    <name type="common">Spreading-leaved earth moss</name>
    <name type="synonym">Physcomitrella patens</name>
    <dbReference type="NCBI Taxonomy" id="3218"/>
    <lineage>
        <taxon>Eukaryota</taxon>
        <taxon>Viridiplantae</taxon>
        <taxon>Streptophyta</taxon>
        <taxon>Embryophyta</taxon>
        <taxon>Bryophyta</taxon>
        <taxon>Bryophytina</taxon>
        <taxon>Bryopsida</taxon>
        <taxon>Funariidae</taxon>
        <taxon>Funariales</taxon>
        <taxon>Funariaceae</taxon>
        <taxon>Physcomitrium</taxon>
    </lineage>
</organism>
<dbReference type="CDD" id="cd04216">
    <property type="entry name" value="Phytocyanin"/>
    <property type="match status" value="1"/>
</dbReference>
<evidence type="ECO:0000256" key="8">
    <source>
        <dbReference type="ARBA" id="ARBA00022741"/>
    </source>
</evidence>
<keyword evidence="13" id="KW-1015">Disulfide bond</keyword>
<dbReference type="PaxDb" id="3218-PP1S13_43V6.2"/>
<evidence type="ECO:0000256" key="4">
    <source>
        <dbReference type="ARBA" id="ARBA00022527"/>
    </source>
</evidence>
<gene>
    <name evidence="24" type="primary">LOC112280981</name>
    <name evidence="23" type="ORF">PHYPA_006428</name>
</gene>
<keyword evidence="4" id="KW-0723">Serine/threonine-protein kinase</keyword>
<dbReference type="OMA" id="YGEASTH"/>
<dbReference type="Pfam" id="PF02298">
    <property type="entry name" value="Cu_bind_like"/>
    <property type="match status" value="1"/>
</dbReference>